<reference evidence="1" key="1">
    <citation type="submission" date="2020-02" db="EMBL/GenBank/DDBJ databases">
        <authorList>
            <person name="Meier V. D."/>
        </authorList>
    </citation>
    <scope>NUCLEOTIDE SEQUENCE</scope>
    <source>
        <strain evidence="1">AVDCRST_MAG11</strain>
    </source>
</reference>
<protein>
    <recommendedName>
        <fullName evidence="2">Epoxyqueuosine reductase</fullName>
    </recommendedName>
</protein>
<dbReference type="EMBL" id="CADCTU010000670">
    <property type="protein sequence ID" value="CAA9343069.1"/>
    <property type="molecule type" value="Genomic_DNA"/>
</dbReference>
<gene>
    <name evidence="1" type="ORF">AVDCRST_MAG11-3069</name>
</gene>
<evidence type="ECO:0000313" key="1">
    <source>
        <dbReference type="EMBL" id="CAA9343069.1"/>
    </source>
</evidence>
<dbReference type="InterPro" id="IPR011989">
    <property type="entry name" value="ARM-like"/>
</dbReference>
<proteinExistence type="predicted"/>
<evidence type="ECO:0008006" key="2">
    <source>
        <dbReference type="Google" id="ProtNLM"/>
    </source>
</evidence>
<dbReference type="Gene3D" id="1.25.10.10">
    <property type="entry name" value="Leucine-rich Repeat Variant"/>
    <property type="match status" value="1"/>
</dbReference>
<sequence length="44" mass="4609">MVLGNVGTRDDVPALEAALTHDEPLVREHAAWALDVLGARNGSA</sequence>
<accession>A0A6J4LVK4</accession>
<dbReference type="SUPFAM" id="SSF48371">
    <property type="entry name" value="ARM repeat"/>
    <property type="match status" value="1"/>
</dbReference>
<organism evidence="1">
    <name type="scientific">uncultured Gemmatimonadaceae bacterium</name>
    <dbReference type="NCBI Taxonomy" id="246130"/>
    <lineage>
        <taxon>Bacteria</taxon>
        <taxon>Pseudomonadati</taxon>
        <taxon>Gemmatimonadota</taxon>
        <taxon>Gemmatimonadia</taxon>
        <taxon>Gemmatimonadales</taxon>
        <taxon>Gemmatimonadaceae</taxon>
        <taxon>environmental samples</taxon>
    </lineage>
</organism>
<name>A0A6J4LVK4_9BACT</name>
<dbReference type="InterPro" id="IPR016024">
    <property type="entry name" value="ARM-type_fold"/>
</dbReference>
<dbReference type="AlphaFoldDB" id="A0A6J4LVK4"/>